<dbReference type="InterPro" id="IPR041685">
    <property type="entry name" value="AAA_GajA/Old/RecF-like"/>
</dbReference>
<dbReference type="Gene3D" id="3.40.50.300">
    <property type="entry name" value="P-loop containing nucleotide triphosphate hydrolases"/>
    <property type="match status" value="1"/>
</dbReference>
<sequence>MKIKIKNLGALKQAEFSLGELTLICGYNNTGKTYATYALFGFLYTWRKMFSIKINDDKIEQLLADGVLRLDIQEYVNQVEQIVTQGCQAYTQELPKIFAASAERFKESEFQVSLNIENIRLSKKFDLEIGSGEVSLFSITKSEESTELVATLLIEKEKVKIPTEILKRIIGDALKDIIFDPLFPRPFIASSERTGAAIFRKDLNFDRNRLFEEIGQGGQNIDRMELLLKDYGDYALPIKTNVDFIRQLESIVKKSSFVAENHPDVLADFADIIGGEYTVTRNDELYYQPKGKRVKLSMDESSSAVRSLLDIGFYLRHEAKLGDLLMVDEPELNLHPENQRRVARLFARLVNLGIKVFITTHSDYIIKELNTLIMLNHDKPHLKRIAEQEGYPLEELISSEKIKVYIAEEAYTTVTTVGGKTKRTKGQTLIPADISPELGIEARSFDITIETMNRIQEAIVWGEE</sequence>
<keyword evidence="3" id="KW-1185">Reference proteome</keyword>
<dbReference type="Pfam" id="PF13175">
    <property type="entry name" value="AAA_15"/>
    <property type="match status" value="1"/>
</dbReference>
<dbReference type="SUPFAM" id="SSF52540">
    <property type="entry name" value="P-loop containing nucleoside triphosphate hydrolases"/>
    <property type="match status" value="1"/>
</dbReference>
<evidence type="ECO:0000313" key="2">
    <source>
        <dbReference type="EMBL" id="BAZ84592.1"/>
    </source>
</evidence>
<dbReference type="AlphaFoldDB" id="A0A1Z4UZ97"/>
<proteinExistence type="predicted"/>
<dbReference type="PANTHER" id="PTHR43581:SF4">
    <property type="entry name" value="ATP_GTP PHOSPHATASE"/>
    <property type="match status" value="1"/>
</dbReference>
<organism evidence="2 3">
    <name type="scientific">Dolichospermum compactum NIES-806</name>
    <dbReference type="NCBI Taxonomy" id="1973481"/>
    <lineage>
        <taxon>Bacteria</taxon>
        <taxon>Bacillati</taxon>
        <taxon>Cyanobacteriota</taxon>
        <taxon>Cyanophyceae</taxon>
        <taxon>Nostocales</taxon>
        <taxon>Aphanizomenonaceae</taxon>
        <taxon>Dolichospermum</taxon>
        <taxon>Dolichospermum compactum</taxon>
    </lineage>
</organism>
<dbReference type="InterPro" id="IPR027417">
    <property type="entry name" value="P-loop_NTPase"/>
</dbReference>
<dbReference type="OrthoDB" id="9801813at2"/>
<dbReference type="InterPro" id="IPR051396">
    <property type="entry name" value="Bact_Antivir_Def_Nuclease"/>
</dbReference>
<dbReference type="RefSeq" id="WP_096664256.1">
    <property type="nucleotide sequence ID" value="NZ_AP018316.1"/>
</dbReference>
<dbReference type="EMBL" id="AP018316">
    <property type="protein sequence ID" value="BAZ84592.1"/>
    <property type="molecule type" value="Genomic_DNA"/>
</dbReference>
<dbReference type="CDD" id="cd00267">
    <property type="entry name" value="ABC_ATPase"/>
    <property type="match status" value="1"/>
</dbReference>
<dbReference type="Proteomes" id="UP000218702">
    <property type="component" value="Chromosome"/>
</dbReference>
<dbReference type="PANTHER" id="PTHR43581">
    <property type="entry name" value="ATP/GTP PHOSPHATASE"/>
    <property type="match status" value="1"/>
</dbReference>
<evidence type="ECO:0000313" key="3">
    <source>
        <dbReference type="Proteomes" id="UP000218702"/>
    </source>
</evidence>
<accession>A0A1Z4UZ97</accession>
<name>A0A1Z4UZ97_9CYAN</name>
<gene>
    <name evidence="2" type="ORF">NIES806_07820</name>
</gene>
<reference evidence="2 3" key="1">
    <citation type="submission" date="2017-06" db="EMBL/GenBank/DDBJ databases">
        <title>Genome sequencing of cyanobaciteial culture collection at National Institute for Environmental Studies (NIES).</title>
        <authorList>
            <person name="Hirose Y."/>
            <person name="Shimura Y."/>
            <person name="Fujisawa T."/>
            <person name="Nakamura Y."/>
            <person name="Kawachi M."/>
        </authorList>
    </citation>
    <scope>NUCLEOTIDE SEQUENCE [LARGE SCALE GENOMIC DNA]</scope>
    <source>
        <strain evidence="2 3">NIES-806</strain>
    </source>
</reference>
<evidence type="ECO:0000259" key="1">
    <source>
        <dbReference type="Pfam" id="PF13175"/>
    </source>
</evidence>
<dbReference type="KEGG" id="dcm:NIES806_07820"/>
<feature type="domain" description="Endonuclease GajA/Old nuclease/RecF-like AAA" evidence="1">
    <location>
        <begin position="1"/>
        <end position="366"/>
    </location>
</feature>
<protein>
    <recommendedName>
        <fullName evidence="1">Endonuclease GajA/Old nuclease/RecF-like AAA domain-containing protein</fullName>
    </recommendedName>
</protein>